<proteinExistence type="predicted"/>
<evidence type="ECO:0000259" key="1">
    <source>
        <dbReference type="Pfam" id="PF01728"/>
    </source>
</evidence>
<evidence type="ECO:0000313" key="3">
    <source>
        <dbReference type="Proteomes" id="UP000044841"/>
    </source>
</evidence>
<dbReference type="AlphaFoldDB" id="A0A0K6FWD5"/>
<dbReference type="EMBL" id="CYGV01001180">
    <property type="protein sequence ID" value="CUA70565.1"/>
    <property type="molecule type" value="Genomic_DNA"/>
</dbReference>
<dbReference type="SUPFAM" id="SSF53335">
    <property type="entry name" value="S-adenosyl-L-methionine-dependent methyltransferases"/>
    <property type="match status" value="1"/>
</dbReference>
<dbReference type="Gene3D" id="3.40.50.12760">
    <property type="match status" value="1"/>
</dbReference>
<dbReference type="InterPro" id="IPR002877">
    <property type="entry name" value="RNA_MeTrfase_FtsJ_dom"/>
</dbReference>
<organism evidence="2 3">
    <name type="scientific">Rhizoctonia solani</name>
    <dbReference type="NCBI Taxonomy" id="456999"/>
    <lineage>
        <taxon>Eukaryota</taxon>
        <taxon>Fungi</taxon>
        <taxon>Dikarya</taxon>
        <taxon>Basidiomycota</taxon>
        <taxon>Agaricomycotina</taxon>
        <taxon>Agaricomycetes</taxon>
        <taxon>Cantharellales</taxon>
        <taxon>Ceratobasidiaceae</taxon>
        <taxon>Rhizoctonia</taxon>
    </lineage>
</organism>
<accession>A0A0K6FWD5</accession>
<dbReference type="GO" id="GO:0008168">
    <property type="term" value="F:methyltransferase activity"/>
    <property type="evidence" value="ECO:0007669"/>
    <property type="project" value="InterPro"/>
</dbReference>
<keyword evidence="3" id="KW-1185">Reference proteome</keyword>
<gene>
    <name evidence="2" type="ORF">RSOLAG22IIIB_08980</name>
</gene>
<reference evidence="2 3" key="1">
    <citation type="submission" date="2015-07" db="EMBL/GenBank/DDBJ databases">
        <authorList>
            <person name="Noorani M."/>
        </authorList>
    </citation>
    <scope>NUCLEOTIDE SEQUENCE [LARGE SCALE GENOMIC DNA]</scope>
    <source>
        <strain evidence="2">BBA 69670</strain>
    </source>
</reference>
<dbReference type="Pfam" id="PF01728">
    <property type="entry name" value="FtsJ"/>
    <property type="match status" value="1"/>
</dbReference>
<dbReference type="Proteomes" id="UP000044841">
    <property type="component" value="Unassembled WGS sequence"/>
</dbReference>
<dbReference type="GO" id="GO:0032259">
    <property type="term" value="P:methylation"/>
    <property type="evidence" value="ECO:0007669"/>
    <property type="project" value="InterPro"/>
</dbReference>
<feature type="domain" description="Ribosomal RNA methyltransferase FtsJ" evidence="1">
    <location>
        <begin position="83"/>
        <end position="266"/>
    </location>
</feature>
<protein>
    <recommendedName>
        <fullName evidence="1">Ribosomal RNA methyltransferase FtsJ domain-containing protein</fullName>
    </recommendedName>
</protein>
<sequence length="367" mass="41766">MASFLPNSPTLETTVADPKLKWLSDALMAREDCNILRLLNAIRAMGWSSSEVHNHFREQRYNSDYVKHENTDKFWATTMYSSLQNMDHANKRFVRTERFLDLGCNPGGYSSYILDTCPYASGVGISLSVEDAGHGCAIPEALRSRINVHEMDLTLIDLAPNLPKPDTSHITGSRALALHLVPLPFRRHEFDFVVCDAHHLRLHPDNEIRTWNWNRVLLSQILLALRAVQGGGTIFLKLARVECALTARILIAFTRISGSTRSVKSKLLHIKRGSFYLLARDIRTHTRAYRQFVAGLEQLWHIMTFGGPHGFGRDMTWDEQDLITPWDDVMSPAGVNHIARLGKPMWEIQYKALLKFLKEQGVVYDSD</sequence>
<name>A0A0K6FWD5_9AGAM</name>
<dbReference type="InterPro" id="IPR029063">
    <property type="entry name" value="SAM-dependent_MTases_sf"/>
</dbReference>
<evidence type="ECO:0000313" key="2">
    <source>
        <dbReference type="EMBL" id="CUA70565.1"/>
    </source>
</evidence>